<dbReference type="Proteomes" id="UP000027002">
    <property type="component" value="Chromosome 1"/>
</dbReference>
<evidence type="ECO:0000313" key="2">
    <source>
        <dbReference type="EMBL" id="QUC17165.1"/>
    </source>
</evidence>
<protein>
    <submittedName>
        <fullName evidence="2">Uncharacterized protein</fullName>
    </submittedName>
</protein>
<evidence type="ECO:0000313" key="3">
    <source>
        <dbReference type="Proteomes" id="UP000027002"/>
    </source>
</evidence>
<dbReference type="KEGG" id="uvi:66062184"/>
<feature type="region of interest" description="Disordered" evidence="1">
    <location>
        <begin position="75"/>
        <end position="112"/>
    </location>
</feature>
<gene>
    <name evidence="2" type="ORF">UV8b_01406</name>
</gene>
<reference evidence="2" key="1">
    <citation type="submission" date="2020-03" db="EMBL/GenBank/DDBJ databases">
        <title>A mixture of massive structural variations and highly conserved coding sequences in Ustilaginoidea virens genome.</title>
        <authorList>
            <person name="Zhang K."/>
            <person name="Zhao Z."/>
            <person name="Zhang Z."/>
            <person name="Li Y."/>
            <person name="Hsiang T."/>
            <person name="Sun W."/>
        </authorList>
    </citation>
    <scope>NUCLEOTIDE SEQUENCE</scope>
    <source>
        <strain evidence="2">UV-8b</strain>
    </source>
</reference>
<evidence type="ECO:0000256" key="1">
    <source>
        <dbReference type="SAM" id="MobiDB-lite"/>
    </source>
</evidence>
<accession>A0A8E5HKK3</accession>
<dbReference type="GeneID" id="66062184"/>
<organism evidence="2 3">
    <name type="scientific">Ustilaginoidea virens</name>
    <name type="common">Rice false smut fungus</name>
    <name type="synonym">Villosiclava virens</name>
    <dbReference type="NCBI Taxonomy" id="1159556"/>
    <lineage>
        <taxon>Eukaryota</taxon>
        <taxon>Fungi</taxon>
        <taxon>Dikarya</taxon>
        <taxon>Ascomycota</taxon>
        <taxon>Pezizomycotina</taxon>
        <taxon>Sordariomycetes</taxon>
        <taxon>Hypocreomycetidae</taxon>
        <taxon>Hypocreales</taxon>
        <taxon>Clavicipitaceae</taxon>
        <taxon>Ustilaginoidea</taxon>
    </lineage>
</organism>
<name>A0A8E5HKK3_USTVR</name>
<dbReference type="AlphaFoldDB" id="A0A8E5HKK3"/>
<dbReference type="EMBL" id="CP072753">
    <property type="protein sequence ID" value="QUC17165.1"/>
    <property type="molecule type" value="Genomic_DNA"/>
</dbReference>
<feature type="compositionally biased region" description="Polar residues" evidence="1">
    <location>
        <begin position="103"/>
        <end position="112"/>
    </location>
</feature>
<proteinExistence type="predicted"/>
<keyword evidence="3" id="KW-1185">Reference proteome</keyword>
<sequence>MGAIDHPPLAGLRLAGQEEGITAARHGRRAIGSRRPRCAITAGSSPSAGGCAAPVDRGDRPFNLLAVCRSQLPTGSARAYPEASQRRPRGYPEPIHRLPADYPQTTRRLPRG</sequence>
<dbReference type="RefSeq" id="XP_042994838.1">
    <property type="nucleotide sequence ID" value="XM_043138904.1"/>
</dbReference>